<evidence type="ECO:0000256" key="1">
    <source>
        <dbReference type="SAM" id="SignalP"/>
    </source>
</evidence>
<dbReference type="AlphaFoldDB" id="A0A2P8CR40"/>
<comment type="caution">
    <text evidence="2">The sequence shown here is derived from an EMBL/GenBank/DDBJ whole genome shotgun (WGS) entry which is preliminary data.</text>
</comment>
<gene>
    <name evidence="2" type="ORF">B0I18_11736</name>
</gene>
<dbReference type="Proteomes" id="UP000240572">
    <property type="component" value="Unassembled WGS sequence"/>
</dbReference>
<sequence length="144" mass="15431">MLMKRALLTLALAAGALFTKAQTTTMHVQNRNACIVGFQFIGGDCGNTQSVTYSTIIPSPAGVNTSWPLSSIPWMGPPPPGIIGVRVYNDYTGCSPAYTDIFIPTGGPTPLFGPPVIPMCTSCPPINTFFEIYCGQPVNYVMFF</sequence>
<dbReference type="EMBL" id="PYGD01000017">
    <property type="protein sequence ID" value="PSK87435.1"/>
    <property type="molecule type" value="Genomic_DNA"/>
</dbReference>
<keyword evidence="1" id="KW-0732">Signal</keyword>
<keyword evidence="3" id="KW-1185">Reference proteome</keyword>
<proteinExistence type="predicted"/>
<evidence type="ECO:0000313" key="3">
    <source>
        <dbReference type="Proteomes" id="UP000240572"/>
    </source>
</evidence>
<feature type="chain" id="PRO_5015153365" evidence="1">
    <location>
        <begin position="22"/>
        <end position="144"/>
    </location>
</feature>
<organism evidence="2 3">
    <name type="scientific">Taibaiella chishuiensis</name>
    <dbReference type="NCBI Taxonomy" id="1434707"/>
    <lineage>
        <taxon>Bacteria</taxon>
        <taxon>Pseudomonadati</taxon>
        <taxon>Bacteroidota</taxon>
        <taxon>Chitinophagia</taxon>
        <taxon>Chitinophagales</taxon>
        <taxon>Chitinophagaceae</taxon>
        <taxon>Taibaiella</taxon>
    </lineage>
</organism>
<evidence type="ECO:0000313" key="2">
    <source>
        <dbReference type="EMBL" id="PSK87435.1"/>
    </source>
</evidence>
<reference evidence="2 3" key="1">
    <citation type="submission" date="2018-03" db="EMBL/GenBank/DDBJ databases">
        <title>Genomic Encyclopedia of Type Strains, Phase III (KMG-III): the genomes of soil and plant-associated and newly described type strains.</title>
        <authorList>
            <person name="Whitman W."/>
        </authorList>
    </citation>
    <scope>NUCLEOTIDE SEQUENCE [LARGE SCALE GENOMIC DNA]</scope>
    <source>
        <strain evidence="2 3">CGMCC 1.12700</strain>
    </source>
</reference>
<accession>A0A2P8CR40</accession>
<protein>
    <submittedName>
        <fullName evidence="2">Uncharacterized protein</fullName>
    </submittedName>
</protein>
<feature type="signal peptide" evidence="1">
    <location>
        <begin position="1"/>
        <end position="21"/>
    </location>
</feature>
<name>A0A2P8CR40_9BACT</name>